<dbReference type="Proteomes" id="UP001596113">
    <property type="component" value="Unassembled WGS sequence"/>
</dbReference>
<protein>
    <submittedName>
        <fullName evidence="5">NAD-dependent epimerase/dehydratase family protein</fullName>
    </submittedName>
</protein>
<dbReference type="SUPFAM" id="SSF51735">
    <property type="entry name" value="NAD(P)-binding Rossmann-fold domains"/>
    <property type="match status" value="1"/>
</dbReference>
<dbReference type="Gene3D" id="3.40.50.720">
    <property type="entry name" value="NAD(P)-binding Rossmann-like Domain"/>
    <property type="match status" value="1"/>
</dbReference>
<evidence type="ECO:0000313" key="6">
    <source>
        <dbReference type="Proteomes" id="UP001596113"/>
    </source>
</evidence>
<keyword evidence="2" id="KW-0560">Oxidoreductase</keyword>
<reference evidence="6" key="1">
    <citation type="journal article" date="2019" name="Int. J. Syst. Evol. Microbiol.">
        <title>The Global Catalogue of Microorganisms (GCM) 10K type strain sequencing project: providing services to taxonomists for standard genome sequencing and annotation.</title>
        <authorList>
            <consortium name="The Broad Institute Genomics Platform"/>
            <consortium name="The Broad Institute Genome Sequencing Center for Infectious Disease"/>
            <person name="Wu L."/>
            <person name="Ma J."/>
        </authorList>
    </citation>
    <scope>NUCLEOTIDE SEQUENCE [LARGE SCALE GENOMIC DNA]</scope>
    <source>
        <strain evidence="6">CGMCC 1.18575</strain>
    </source>
</reference>
<evidence type="ECO:0000313" key="5">
    <source>
        <dbReference type="EMBL" id="MFC5407497.1"/>
    </source>
</evidence>
<evidence type="ECO:0000259" key="4">
    <source>
        <dbReference type="Pfam" id="PF01370"/>
    </source>
</evidence>
<dbReference type="RefSeq" id="WP_378140212.1">
    <property type="nucleotide sequence ID" value="NZ_JBHSMI010000067.1"/>
</dbReference>
<gene>
    <name evidence="5" type="ORF">ACFPOF_32605</name>
</gene>
<evidence type="ECO:0000256" key="3">
    <source>
        <dbReference type="ARBA" id="ARBA00023027"/>
    </source>
</evidence>
<dbReference type="PANTHER" id="PTHR43103:SF5">
    <property type="entry name" value="4-EPIMERASE, PUTATIVE (AFU_ORTHOLOGUE AFUA_7G00360)-RELATED"/>
    <property type="match status" value="1"/>
</dbReference>
<evidence type="ECO:0000256" key="2">
    <source>
        <dbReference type="ARBA" id="ARBA00023002"/>
    </source>
</evidence>
<sequence>MRIVITGACGFIGRRLIEELEQRGHELHLVDRQSPEEATIFVPGSRVSAPFKTDWPFYKADIMDGEAMERVVKQADAVVHLAAVPSGLPEAGREAFYYNASGTYMLLDAARLAGVSRFVAASSINAYGTFYWRIREEPVRYTHLPLTEAFPPEPQDPYSLSKLVNELTCDAFHRAYGMKTAALRFGGVWSDEVYDRAMEQGLPPTTAWLDDLYTWVHVRDIATGIRQALEAPDLPGSGAYTLNAADTSCPEPTMELLQRLRPDYAAMLTSPIEGRGALISSAKARAAFGFEPKFRLE</sequence>
<dbReference type="PANTHER" id="PTHR43103">
    <property type="entry name" value="NUCLEOSIDE-DIPHOSPHATE-SUGAR EPIMERASE"/>
    <property type="match status" value="1"/>
</dbReference>
<comment type="similarity">
    <text evidence="1">Belongs to the NAD(P)-dependent epimerase/dehydratase family.</text>
</comment>
<dbReference type="InterPro" id="IPR001509">
    <property type="entry name" value="Epimerase_deHydtase"/>
</dbReference>
<name>A0ABW0I898_9BACL</name>
<keyword evidence="6" id="KW-1185">Reference proteome</keyword>
<dbReference type="InterPro" id="IPR036291">
    <property type="entry name" value="NAD(P)-bd_dom_sf"/>
</dbReference>
<comment type="caution">
    <text evidence="5">The sequence shown here is derived from an EMBL/GenBank/DDBJ whole genome shotgun (WGS) entry which is preliminary data.</text>
</comment>
<proteinExistence type="inferred from homology"/>
<feature type="domain" description="NAD-dependent epimerase/dehydratase" evidence="4">
    <location>
        <begin position="3"/>
        <end position="234"/>
    </location>
</feature>
<dbReference type="EMBL" id="JBHSMI010000067">
    <property type="protein sequence ID" value="MFC5407497.1"/>
    <property type="molecule type" value="Genomic_DNA"/>
</dbReference>
<accession>A0ABW0I898</accession>
<evidence type="ECO:0000256" key="1">
    <source>
        <dbReference type="ARBA" id="ARBA00007637"/>
    </source>
</evidence>
<organism evidence="5 6">
    <name type="scientific">Cohnella soli</name>
    <dbReference type="NCBI Taxonomy" id="425005"/>
    <lineage>
        <taxon>Bacteria</taxon>
        <taxon>Bacillati</taxon>
        <taxon>Bacillota</taxon>
        <taxon>Bacilli</taxon>
        <taxon>Bacillales</taxon>
        <taxon>Paenibacillaceae</taxon>
        <taxon>Cohnella</taxon>
    </lineage>
</organism>
<keyword evidence="3" id="KW-0520">NAD</keyword>
<dbReference type="Pfam" id="PF01370">
    <property type="entry name" value="Epimerase"/>
    <property type="match status" value="1"/>
</dbReference>